<dbReference type="Proteomes" id="UP000821865">
    <property type="component" value="Chromosome 10"/>
</dbReference>
<keyword evidence="2" id="KW-1185">Reference proteome</keyword>
<evidence type="ECO:0000313" key="1">
    <source>
        <dbReference type="EMBL" id="KAH7974152.1"/>
    </source>
</evidence>
<reference evidence="1" key="1">
    <citation type="submission" date="2020-05" db="EMBL/GenBank/DDBJ databases">
        <title>Large-scale comparative analyses of tick genomes elucidate their genetic diversity and vector capacities.</title>
        <authorList>
            <person name="Jia N."/>
            <person name="Wang J."/>
            <person name="Shi W."/>
            <person name="Du L."/>
            <person name="Sun Y."/>
            <person name="Zhan W."/>
            <person name="Jiang J."/>
            <person name="Wang Q."/>
            <person name="Zhang B."/>
            <person name="Ji P."/>
            <person name="Sakyi L.B."/>
            <person name="Cui X."/>
            <person name="Yuan T."/>
            <person name="Jiang B."/>
            <person name="Yang W."/>
            <person name="Lam T.T.-Y."/>
            <person name="Chang Q."/>
            <person name="Ding S."/>
            <person name="Wang X."/>
            <person name="Zhu J."/>
            <person name="Ruan X."/>
            <person name="Zhao L."/>
            <person name="Wei J."/>
            <person name="Que T."/>
            <person name="Du C."/>
            <person name="Cheng J."/>
            <person name="Dai P."/>
            <person name="Han X."/>
            <person name="Huang E."/>
            <person name="Gao Y."/>
            <person name="Liu J."/>
            <person name="Shao H."/>
            <person name="Ye R."/>
            <person name="Li L."/>
            <person name="Wei W."/>
            <person name="Wang X."/>
            <person name="Wang C."/>
            <person name="Yang T."/>
            <person name="Huo Q."/>
            <person name="Li W."/>
            <person name="Guo W."/>
            <person name="Chen H."/>
            <person name="Zhou L."/>
            <person name="Ni X."/>
            <person name="Tian J."/>
            <person name="Zhou Y."/>
            <person name="Sheng Y."/>
            <person name="Liu T."/>
            <person name="Pan Y."/>
            <person name="Xia L."/>
            <person name="Li J."/>
            <person name="Zhao F."/>
            <person name="Cao W."/>
        </authorList>
    </citation>
    <scope>NUCLEOTIDE SEQUENCE</scope>
    <source>
        <strain evidence="1">Dsil-2018</strain>
    </source>
</reference>
<organism evidence="1 2">
    <name type="scientific">Dermacentor silvarum</name>
    <name type="common">Tick</name>
    <dbReference type="NCBI Taxonomy" id="543639"/>
    <lineage>
        <taxon>Eukaryota</taxon>
        <taxon>Metazoa</taxon>
        <taxon>Ecdysozoa</taxon>
        <taxon>Arthropoda</taxon>
        <taxon>Chelicerata</taxon>
        <taxon>Arachnida</taxon>
        <taxon>Acari</taxon>
        <taxon>Parasitiformes</taxon>
        <taxon>Ixodida</taxon>
        <taxon>Ixodoidea</taxon>
        <taxon>Ixodidae</taxon>
        <taxon>Rhipicephalinae</taxon>
        <taxon>Dermacentor</taxon>
    </lineage>
</organism>
<comment type="caution">
    <text evidence="1">The sequence shown here is derived from an EMBL/GenBank/DDBJ whole genome shotgun (WGS) entry which is preliminary data.</text>
</comment>
<evidence type="ECO:0000313" key="2">
    <source>
        <dbReference type="Proteomes" id="UP000821865"/>
    </source>
</evidence>
<protein>
    <submittedName>
        <fullName evidence="1">Uncharacterized protein</fullName>
    </submittedName>
</protein>
<sequence>MLHVMPEEEALCPAPAGETRPTTSTFSEIVSAAIGSRLYLWTVAAIAGILVISSMMATSATRADTGAASQLAPHKHRAADAEVRPAGLFPTSRGRQRGVMGQWKKAQHVSSLVGSGAGHRGGARLPALSAEDRQLDAAGAETGEPEYIRHVEGCRSTVCRWQGEYLGGKLDETVDPCADFYSYACSSRWFQQHTLAAMPYTLYAAGQLMYRLENMFHEFHQAEASADTSSRNASFLSRVTSFFLRCVSKERSRGPWPDVQELFRHYGVEVGSP</sequence>
<accession>A0ACB8DNA9</accession>
<proteinExistence type="predicted"/>
<dbReference type="EMBL" id="CM023479">
    <property type="protein sequence ID" value="KAH7974152.1"/>
    <property type="molecule type" value="Genomic_DNA"/>
</dbReference>
<name>A0ACB8DNA9_DERSI</name>
<gene>
    <name evidence="1" type="ORF">HPB49_010572</name>
</gene>